<sequence>MSKLPPQVTPRLLANPNAVGTYNICLKLEKDLQDKIDAGHDVGRSMIYCRILGYLILHAPSDEASSTVRKEIASCNEESDRLLLVGEMYFNHFIQAFRSNKGRIPTPSNHPSRPSFDTLADMIKDLLEEAPQNHSGAKANALVRDKFRCPISGIVDETSLLKNRELRQKVEREKLRIGSTQCAHIISESINSNILPGSDKEEYAATVWTVLDRFGYRGLSDELNGPRIHRLDNVITMESYVHKYFDNLSLWLTATDEVNQYILEASDPILLSNLPQRVTFTTDKENLPVPNPTFLALHASCAKVGHLSGAAEYIDKVFRDMEEIRVLSADGASADVLEHALLYASSRPILV</sequence>
<dbReference type="Pfam" id="PF13391">
    <property type="entry name" value="HNH_2"/>
    <property type="match status" value="1"/>
</dbReference>
<dbReference type="HOGENOM" id="CLU_049186_1_0_1"/>
<keyword evidence="3" id="KW-1185">Reference proteome</keyword>
<evidence type="ECO:0000259" key="1">
    <source>
        <dbReference type="Pfam" id="PF13391"/>
    </source>
</evidence>
<dbReference type="EMBL" id="KN837728">
    <property type="protein sequence ID" value="KIJ23304.1"/>
    <property type="molecule type" value="Genomic_DNA"/>
</dbReference>
<dbReference type="AlphaFoldDB" id="A0A0C9TN54"/>
<dbReference type="OrthoDB" id="2104739at2759"/>
<dbReference type="InterPro" id="IPR003615">
    <property type="entry name" value="HNH_nuc"/>
</dbReference>
<evidence type="ECO:0000313" key="2">
    <source>
        <dbReference type="EMBL" id="KIJ23304.1"/>
    </source>
</evidence>
<organism evidence="2 3">
    <name type="scientific">Sphaerobolus stellatus (strain SS14)</name>
    <dbReference type="NCBI Taxonomy" id="990650"/>
    <lineage>
        <taxon>Eukaryota</taxon>
        <taxon>Fungi</taxon>
        <taxon>Dikarya</taxon>
        <taxon>Basidiomycota</taxon>
        <taxon>Agaricomycotina</taxon>
        <taxon>Agaricomycetes</taxon>
        <taxon>Phallomycetidae</taxon>
        <taxon>Geastrales</taxon>
        <taxon>Sphaerobolaceae</taxon>
        <taxon>Sphaerobolus</taxon>
    </lineage>
</organism>
<name>A0A0C9TN54_SPHS4</name>
<gene>
    <name evidence="2" type="ORF">M422DRAFT_39676</name>
</gene>
<reference evidence="2 3" key="1">
    <citation type="submission" date="2014-06" db="EMBL/GenBank/DDBJ databases">
        <title>Evolutionary Origins and Diversification of the Mycorrhizal Mutualists.</title>
        <authorList>
            <consortium name="DOE Joint Genome Institute"/>
            <consortium name="Mycorrhizal Genomics Consortium"/>
            <person name="Kohler A."/>
            <person name="Kuo A."/>
            <person name="Nagy L.G."/>
            <person name="Floudas D."/>
            <person name="Copeland A."/>
            <person name="Barry K.W."/>
            <person name="Cichocki N."/>
            <person name="Veneault-Fourrey C."/>
            <person name="LaButti K."/>
            <person name="Lindquist E.A."/>
            <person name="Lipzen A."/>
            <person name="Lundell T."/>
            <person name="Morin E."/>
            <person name="Murat C."/>
            <person name="Riley R."/>
            <person name="Ohm R."/>
            <person name="Sun H."/>
            <person name="Tunlid A."/>
            <person name="Henrissat B."/>
            <person name="Grigoriev I.V."/>
            <person name="Hibbett D.S."/>
            <person name="Martin F."/>
        </authorList>
    </citation>
    <scope>NUCLEOTIDE SEQUENCE [LARGE SCALE GENOMIC DNA]</scope>
    <source>
        <strain evidence="2 3">SS14</strain>
    </source>
</reference>
<accession>A0A0C9TN54</accession>
<proteinExistence type="predicted"/>
<evidence type="ECO:0000313" key="3">
    <source>
        <dbReference type="Proteomes" id="UP000054279"/>
    </source>
</evidence>
<feature type="domain" description="HNH nuclease" evidence="1">
    <location>
        <begin position="149"/>
        <end position="247"/>
    </location>
</feature>
<dbReference type="Proteomes" id="UP000054279">
    <property type="component" value="Unassembled WGS sequence"/>
</dbReference>
<protein>
    <recommendedName>
        <fullName evidence="1">HNH nuclease domain-containing protein</fullName>
    </recommendedName>
</protein>